<reference evidence="2 3" key="1">
    <citation type="submission" date="2016-10" db="EMBL/GenBank/DDBJ databases">
        <authorList>
            <person name="de Groot N.N."/>
        </authorList>
    </citation>
    <scope>NUCLEOTIDE SEQUENCE [LARGE SCALE GENOMIC DNA]</scope>
    <source>
        <strain evidence="2 3">DSM 26880</strain>
    </source>
</reference>
<dbReference type="AlphaFoldDB" id="A0A1H3KBX6"/>
<evidence type="ECO:0000256" key="1">
    <source>
        <dbReference type="SAM" id="MobiDB-lite"/>
    </source>
</evidence>
<evidence type="ECO:0000313" key="2">
    <source>
        <dbReference type="EMBL" id="SDY49215.1"/>
    </source>
</evidence>
<sequence length="66" mass="7067">MSKFDNRKNATRRDLLKIAPLAGAAAVAGNAAGADAAPADTSADDHRQVRLADSDHVRTYYKLARE</sequence>
<organism evidence="2 3">
    <name type="scientific">Citreimonas salinaria</name>
    <dbReference type="NCBI Taxonomy" id="321339"/>
    <lineage>
        <taxon>Bacteria</taxon>
        <taxon>Pseudomonadati</taxon>
        <taxon>Pseudomonadota</taxon>
        <taxon>Alphaproteobacteria</taxon>
        <taxon>Rhodobacterales</taxon>
        <taxon>Roseobacteraceae</taxon>
        <taxon>Citreimonas</taxon>
    </lineage>
</organism>
<accession>A0A1H3KBX6</accession>
<dbReference type="Proteomes" id="UP000199286">
    <property type="component" value="Unassembled WGS sequence"/>
</dbReference>
<feature type="compositionally biased region" description="Low complexity" evidence="1">
    <location>
        <begin position="30"/>
        <end position="41"/>
    </location>
</feature>
<name>A0A1H3KBX6_9RHOB</name>
<dbReference type="RefSeq" id="WP_089883645.1">
    <property type="nucleotide sequence ID" value="NZ_FNPF01000009.1"/>
</dbReference>
<keyword evidence="3" id="KW-1185">Reference proteome</keyword>
<proteinExistence type="predicted"/>
<gene>
    <name evidence="2" type="ORF">SAMN05444340_10925</name>
</gene>
<dbReference type="EMBL" id="FNPF01000009">
    <property type="protein sequence ID" value="SDY49215.1"/>
    <property type="molecule type" value="Genomic_DNA"/>
</dbReference>
<protein>
    <submittedName>
        <fullName evidence="2">Formate dehydrogenase region TAT target</fullName>
    </submittedName>
</protein>
<dbReference type="PROSITE" id="PS51318">
    <property type="entry name" value="TAT"/>
    <property type="match status" value="1"/>
</dbReference>
<dbReference type="STRING" id="321339.SAMN05444340_10925"/>
<feature type="region of interest" description="Disordered" evidence="1">
    <location>
        <begin position="30"/>
        <end position="51"/>
    </location>
</feature>
<evidence type="ECO:0000313" key="3">
    <source>
        <dbReference type="Proteomes" id="UP000199286"/>
    </source>
</evidence>
<dbReference type="InterPro" id="IPR006311">
    <property type="entry name" value="TAT_signal"/>
</dbReference>